<dbReference type="Proteomes" id="UP000307956">
    <property type="component" value="Unassembled WGS sequence"/>
</dbReference>
<sequence>MKIIAGFILALVLIGGGYGFYTSSKEKAAIEQIDRLTARWADAAQLAASTSRISLSGPVKDMQQIVRELEAVEPWTCTKGVKTALLAGMRAEIDVYMTFMRLGDSEPVLEPIRHARDDQRLAAERLAGCR</sequence>
<dbReference type="EMBL" id="SSOD01000008">
    <property type="protein sequence ID" value="THF60927.1"/>
    <property type="molecule type" value="Genomic_DNA"/>
</dbReference>
<reference evidence="1 2" key="1">
    <citation type="submission" date="2019-04" db="EMBL/GenBank/DDBJ databases">
        <title>Azoarcus rhizosphaerae sp. nov. isolated from rhizosphere of Ficus religiosa.</title>
        <authorList>
            <person name="Lin S.-Y."/>
            <person name="Hameed A."/>
            <person name="Hsu Y.-H."/>
            <person name="Young C.-C."/>
        </authorList>
    </citation>
    <scope>NUCLEOTIDE SEQUENCE [LARGE SCALE GENOMIC DNA]</scope>
    <source>
        <strain evidence="1 2">CC-YHH848</strain>
    </source>
</reference>
<comment type="caution">
    <text evidence="1">The sequence shown here is derived from an EMBL/GenBank/DDBJ whole genome shotgun (WGS) entry which is preliminary data.</text>
</comment>
<name>A0A4V3WAX0_9RHOO</name>
<dbReference type="RefSeq" id="WP_136385201.1">
    <property type="nucleotide sequence ID" value="NZ_SSOD01000008.1"/>
</dbReference>
<dbReference type="AlphaFoldDB" id="A0A4V3WAX0"/>
<evidence type="ECO:0000313" key="1">
    <source>
        <dbReference type="EMBL" id="THF60927.1"/>
    </source>
</evidence>
<gene>
    <name evidence="1" type="ORF">E6O51_11910</name>
</gene>
<evidence type="ECO:0000313" key="2">
    <source>
        <dbReference type="Proteomes" id="UP000307956"/>
    </source>
</evidence>
<proteinExistence type="predicted"/>
<organism evidence="1 2">
    <name type="scientific">Pseudothauera rhizosphaerae</name>
    <dbReference type="NCBI Taxonomy" id="2565932"/>
    <lineage>
        <taxon>Bacteria</taxon>
        <taxon>Pseudomonadati</taxon>
        <taxon>Pseudomonadota</taxon>
        <taxon>Betaproteobacteria</taxon>
        <taxon>Rhodocyclales</taxon>
        <taxon>Zoogloeaceae</taxon>
        <taxon>Pseudothauera</taxon>
    </lineage>
</organism>
<protein>
    <submittedName>
        <fullName evidence="1">Uncharacterized protein</fullName>
    </submittedName>
</protein>
<accession>A0A4V3WAX0</accession>
<keyword evidence="2" id="KW-1185">Reference proteome</keyword>